<reference evidence="2" key="2">
    <citation type="journal article" date="2021" name="PeerJ">
        <title>Extensive microbial diversity within the chicken gut microbiome revealed by metagenomics and culture.</title>
        <authorList>
            <person name="Gilroy R."/>
            <person name="Ravi A."/>
            <person name="Getino M."/>
            <person name="Pursley I."/>
            <person name="Horton D.L."/>
            <person name="Alikhan N.F."/>
            <person name="Baker D."/>
            <person name="Gharbi K."/>
            <person name="Hall N."/>
            <person name="Watson M."/>
            <person name="Adriaenssens E.M."/>
            <person name="Foster-Nyarko E."/>
            <person name="Jarju S."/>
            <person name="Secka A."/>
            <person name="Antonio M."/>
            <person name="Oren A."/>
            <person name="Chaudhuri R.R."/>
            <person name="La Ragione R."/>
            <person name="Hildebrand F."/>
            <person name="Pallen M.J."/>
        </authorList>
    </citation>
    <scope>NUCLEOTIDE SEQUENCE</scope>
    <source>
        <strain evidence="2">ChiGjej2B2-16831</strain>
    </source>
</reference>
<keyword evidence="1" id="KW-1133">Transmembrane helix</keyword>
<organism evidence="2 3">
    <name type="scientific">Candidatus Aphodomorpha intestinavium</name>
    <dbReference type="NCBI Taxonomy" id="2840672"/>
    <lineage>
        <taxon>Bacteria</taxon>
        <taxon>Bacillati</taxon>
        <taxon>Bacillota</taxon>
        <taxon>Clostridia</taxon>
        <taxon>Eubacteriales</taxon>
        <taxon>Candidatus Aphodomorpha</taxon>
    </lineage>
</organism>
<sequence length="45" mass="5199">MSGFGYFFSNYGIFIILLVAMFALMIIPQRRRDKKVKAMLAALKQ</sequence>
<feature type="transmembrane region" description="Helical" evidence="1">
    <location>
        <begin position="6"/>
        <end position="27"/>
    </location>
</feature>
<feature type="non-terminal residue" evidence="2">
    <location>
        <position position="45"/>
    </location>
</feature>
<proteinExistence type="predicted"/>
<dbReference type="EMBL" id="DVNZ01000246">
    <property type="protein sequence ID" value="HIU95031.1"/>
    <property type="molecule type" value="Genomic_DNA"/>
</dbReference>
<gene>
    <name evidence="2" type="ORF">IAD24_07740</name>
</gene>
<protein>
    <submittedName>
        <fullName evidence="2">Preprotein translocase subunit YajC</fullName>
    </submittedName>
</protein>
<dbReference type="Pfam" id="PF02699">
    <property type="entry name" value="YajC"/>
    <property type="match status" value="1"/>
</dbReference>
<reference evidence="2" key="1">
    <citation type="submission" date="2020-10" db="EMBL/GenBank/DDBJ databases">
        <authorList>
            <person name="Gilroy R."/>
        </authorList>
    </citation>
    <scope>NUCLEOTIDE SEQUENCE</scope>
    <source>
        <strain evidence="2">ChiGjej2B2-16831</strain>
    </source>
</reference>
<comment type="caution">
    <text evidence="2">The sequence shown here is derived from an EMBL/GenBank/DDBJ whole genome shotgun (WGS) entry which is preliminary data.</text>
</comment>
<dbReference type="InterPro" id="IPR003849">
    <property type="entry name" value="Preprotein_translocase_YajC"/>
</dbReference>
<dbReference type="AlphaFoldDB" id="A0A9D1N4Z8"/>
<evidence type="ECO:0000256" key="1">
    <source>
        <dbReference type="SAM" id="Phobius"/>
    </source>
</evidence>
<keyword evidence="1" id="KW-0812">Transmembrane</keyword>
<dbReference type="Proteomes" id="UP000824128">
    <property type="component" value="Unassembled WGS sequence"/>
</dbReference>
<keyword evidence="1" id="KW-0472">Membrane</keyword>
<accession>A0A9D1N4Z8</accession>
<evidence type="ECO:0000313" key="2">
    <source>
        <dbReference type="EMBL" id="HIU95031.1"/>
    </source>
</evidence>
<name>A0A9D1N4Z8_9FIRM</name>
<evidence type="ECO:0000313" key="3">
    <source>
        <dbReference type="Proteomes" id="UP000824128"/>
    </source>
</evidence>